<sequence>MEKDVTEKGVTGEPETDDGRAVRFLSGFFVWEGGVFRMVFGCGQRFCQGNRY</sequence>
<organism evidence="2">
    <name type="scientific">Candidatus Kentrum sp. MB</name>
    <dbReference type="NCBI Taxonomy" id="2138164"/>
    <lineage>
        <taxon>Bacteria</taxon>
        <taxon>Pseudomonadati</taxon>
        <taxon>Pseudomonadota</taxon>
        <taxon>Gammaproteobacteria</taxon>
        <taxon>Candidatus Kentrum</taxon>
    </lineage>
</organism>
<dbReference type="AlphaFoldDB" id="A0A450XS33"/>
<accession>A0A450XS33</accession>
<dbReference type="EMBL" id="CAADFO010000028">
    <property type="protein sequence ID" value="VFK27537.1"/>
    <property type="molecule type" value="Genomic_DNA"/>
</dbReference>
<dbReference type="EMBL" id="CAADFQ010000029">
    <property type="protein sequence ID" value="VFK32089.1"/>
    <property type="molecule type" value="Genomic_DNA"/>
</dbReference>
<gene>
    <name evidence="1" type="ORF">BECKMB1821G_GA0114241_102840</name>
    <name evidence="3" type="ORF">BECKMB1821H_GA0114242_10289</name>
    <name evidence="2" type="ORF">BECKMB1821I_GA0114274_102939</name>
</gene>
<protein>
    <submittedName>
        <fullName evidence="2">Uncharacterized protein</fullName>
    </submittedName>
</protein>
<reference evidence="2" key="1">
    <citation type="submission" date="2019-02" db="EMBL/GenBank/DDBJ databases">
        <authorList>
            <person name="Gruber-Vodicka R. H."/>
            <person name="Seah K. B. B."/>
        </authorList>
    </citation>
    <scope>NUCLEOTIDE SEQUENCE</scope>
    <source>
        <strain evidence="1">BECK_BZ197</strain>
        <strain evidence="3">BECK_BZ198</strain>
        <strain evidence="2">BECK_BZ199</strain>
    </source>
</reference>
<name>A0A450XS33_9GAMM</name>
<evidence type="ECO:0000313" key="3">
    <source>
        <dbReference type="EMBL" id="VFK75646.1"/>
    </source>
</evidence>
<evidence type="ECO:0000313" key="1">
    <source>
        <dbReference type="EMBL" id="VFK27537.1"/>
    </source>
</evidence>
<dbReference type="EMBL" id="CAADGH010000028">
    <property type="protein sequence ID" value="VFK75646.1"/>
    <property type="molecule type" value="Genomic_DNA"/>
</dbReference>
<evidence type="ECO:0000313" key="2">
    <source>
        <dbReference type="EMBL" id="VFK32089.1"/>
    </source>
</evidence>
<proteinExistence type="predicted"/>